<reference evidence="5" key="1">
    <citation type="journal article" date="2019" name="Int. J. Syst. Evol. Microbiol.">
        <title>The Global Catalogue of Microorganisms (GCM) 10K type strain sequencing project: providing services to taxonomists for standard genome sequencing and annotation.</title>
        <authorList>
            <consortium name="The Broad Institute Genomics Platform"/>
            <consortium name="The Broad Institute Genome Sequencing Center for Infectious Disease"/>
            <person name="Wu L."/>
            <person name="Ma J."/>
        </authorList>
    </citation>
    <scope>NUCLEOTIDE SEQUENCE [LARGE SCALE GENOMIC DNA]</scope>
    <source>
        <strain evidence="5">CCTCC AB 2017081</strain>
    </source>
</reference>
<feature type="transmembrane region" description="Helical" evidence="2">
    <location>
        <begin position="178"/>
        <end position="197"/>
    </location>
</feature>
<feature type="domain" description="PASTA" evidence="3">
    <location>
        <begin position="344"/>
        <end position="409"/>
    </location>
</feature>
<feature type="domain" description="PASTA" evidence="3">
    <location>
        <begin position="272"/>
        <end position="340"/>
    </location>
</feature>
<keyword evidence="2" id="KW-1133">Transmembrane helix</keyword>
<dbReference type="Gene3D" id="3.30.10.20">
    <property type="match status" value="3"/>
</dbReference>
<dbReference type="PROSITE" id="PS51178">
    <property type="entry name" value="PASTA"/>
    <property type="match status" value="3"/>
</dbReference>
<feature type="compositionally biased region" description="Low complexity" evidence="1">
    <location>
        <begin position="450"/>
        <end position="491"/>
    </location>
</feature>
<keyword evidence="2" id="KW-0812">Transmembrane</keyword>
<feature type="region of interest" description="Disordered" evidence="1">
    <location>
        <begin position="432"/>
        <end position="491"/>
    </location>
</feature>
<evidence type="ECO:0000256" key="2">
    <source>
        <dbReference type="SAM" id="Phobius"/>
    </source>
</evidence>
<feature type="compositionally biased region" description="Pro residues" evidence="1">
    <location>
        <begin position="432"/>
        <end position="449"/>
    </location>
</feature>
<sequence>MTATPPPATRIDGKYEVLREVSRDGNVTLSEVRAAEGVTRTVAWFSISSPAGRHVFHTYRAVLRALSPAGLTDVVARPGAYYTVWQTLAGSPLDAFVAQGGKKPVEAVEAVRTLAGRLAEHGYALTDADIVVDGHAARVAYLRALDSPRSAEEVDSLNAPTLTALNGGRVRRRRQPGAWLTFLPGLLFLGGAGYLGAQAAQTFLNPPVREVVDVSGTDAKAAAARLSALGFRVQYDYGQAGGRTIGSIIRQDPPAGTNLPLGRLVTLTVNNPPAIEVPRLEEMNVAQARDALKDRAMVLGKVVRVDGTLSNTPEGRIVAQLPEAGSSAQRGQLVQVMVSTGISGKETWLPLLTGLTAEQAKQHARAAGLVVTQVREQPSEKQPGTVIDQTPAAFVRVEAGGPVVLTVAVARYSAPSRPADSLPLPPVYVPVTPVQPEPAQPEAPAPEVAPTPDTTPADGTDTPVTPESIPATPGTATPEPETPAAGDTAAGSRNVTFRYTFPADLADGSYSVVVRDDSGEREIMPAADAGALRGLAATSASTSVSGDAVFIIRRDGTDFATVTP</sequence>
<dbReference type="SMART" id="SM00740">
    <property type="entry name" value="PASTA"/>
    <property type="match status" value="3"/>
</dbReference>
<keyword evidence="5" id="KW-1185">Reference proteome</keyword>
<keyword evidence="2" id="KW-0472">Membrane</keyword>
<gene>
    <name evidence="4" type="ORF">ACFOSB_17640</name>
</gene>
<organism evidence="4 5">
    <name type="scientific">Deinococcus rufus</name>
    <dbReference type="NCBI Taxonomy" id="2136097"/>
    <lineage>
        <taxon>Bacteria</taxon>
        <taxon>Thermotogati</taxon>
        <taxon>Deinococcota</taxon>
        <taxon>Deinococci</taxon>
        <taxon>Deinococcales</taxon>
        <taxon>Deinococcaceae</taxon>
        <taxon>Deinococcus</taxon>
    </lineage>
</organism>
<dbReference type="InterPro" id="IPR005543">
    <property type="entry name" value="PASTA_dom"/>
</dbReference>
<evidence type="ECO:0000256" key="1">
    <source>
        <dbReference type="SAM" id="MobiDB-lite"/>
    </source>
</evidence>
<accession>A0ABV7ZBB4</accession>
<proteinExistence type="predicted"/>
<dbReference type="RefSeq" id="WP_322472315.1">
    <property type="nucleotide sequence ID" value="NZ_JBHRZG010000024.1"/>
</dbReference>
<dbReference type="Proteomes" id="UP001595803">
    <property type="component" value="Unassembled WGS sequence"/>
</dbReference>
<dbReference type="CDD" id="cd06577">
    <property type="entry name" value="PASTA_pknB"/>
    <property type="match status" value="3"/>
</dbReference>
<name>A0ABV7ZBB4_9DEIO</name>
<evidence type="ECO:0000313" key="4">
    <source>
        <dbReference type="EMBL" id="MFC3834683.1"/>
    </source>
</evidence>
<dbReference type="Pfam" id="PF03793">
    <property type="entry name" value="PASTA"/>
    <property type="match status" value="3"/>
</dbReference>
<comment type="caution">
    <text evidence="4">The sequence shown here is derived from an EMBL/GenBank/DDBJ whole genome shotgun (WGS) entry which is preliminary data.</text>
</comment>
<evidence type="ECO:0000259" key="3">
    <source>
        <dbReference type="PROSITE" id="PS51178"/>
    </source>
</evidence>
<dbReference type="EMBL" id="JBHRZG010000024">
    <property type="protein sequence ID" value="MFC3834683.1"/>
    <property type="molecule type" value="Genomic_DNA"/>
</dbReference>
<feature type="domain" description="PASTA" evidence="3">
    <location>
        <begin position="205"/>
        <end position="271"/>
    </location>
</feature>
<evidence type="ECO:0000313" key="5">
    <source>
        <dbReference type="Proteomes" id="UP001595803"/>
    </source>
</evidence>
<protein>
    <submittedName>
        <fullName evidence="4">PASTA domain-containing protein</fullName>
    </submittedName>
</protein>